<gene>
    <name evidence="2" type="ORF">AVEN_136797_1</name>
</gene>
<accession>A0A4Y2U5Z5</accession>
<organism evidence="2 3">
    <name type="scientific">Araneus ventricosus</name>
    <name type="common">Orbweaver spider</name>
    <name type="synonym">Epeira ventricosa</name>
    <dbReference type="NCBI Taxonomy" id="182803"/>
    <lineage>
        <taxon>Eukaryota</taxon>
        <taxon>Metazoa</taxon>
        <taxon>Ecdysozoa</taxon>
        <taxon>Arthropoda</taxon>
        <taxon>Chelicerata</taxon>
        <taxon>Arachnida</taxon>
        <taxon>Araneae</taxon>
        <taxon>Araneomorphae</taxon>
        <taxon>Entelegynae</taxon>
        <taxon>Araneoidea</taxon>
        <taxon>Araneidae</taxon>
        <taxon>Araneus</taxon>
    </lineage>
</organism>
<evidence type="ECO:0000313" key="3">
    <source>
        <dbReference type="Proteomes" id="UP000499080"/>
    </source>
</evidence>
<keyword evidence="3" id="KW-1185">Reference proteome</keyword>
<dbReference type="EMBL" id="BGPR01033487">
    <property type="protein sequence ID" value="GBO07434.1"/>
    <property type="molecule type" value="Genomic_DNA"/>
</dbReference>
<sequence length="100" mass="11030">MIRTKELPSTCRRTRDQLKNGLSDTEVGVPTVTTGHGPPSFEGMEVTKPHTITVLPGETRTLLLIRWLLIHILVRSPGGVVRPSSIEPPSYIFTCGCIHK</sequence>
<reference evidence="2 3" key="1">
    <citation type="journal article" date="2019" name="Sci. Rep.">
        <title>Orb-weaving spider Araneus ventricosus genome elucidates the spidroin gene catalogue.</title>
        <authorList>
            <person name="Kono N."/>
            <person name="Nakamura H."/>
            <person name="Ohtoshi R."/>
            <person name="Moran D.A.P."/>
            <person name="Shinohara A."/>
            <person name="Yoshida Y."/>
            <person name="Fujiwara M."/>
            <person name="Mori M."/>
            <person name="Tomita M."/>
            <person name="Arakawa K."/>
        </authorList>
    </citation>
    <scope>NUCLEOTIDE SEQUENCE [LARGE SCALE GENOMIC DNA]</scope>
</reference>
<dbReference type="AlphaFoldDB" id="A0A4Y2U5Z5"/>
<protein>
    <submittedName>
        <fullName evidence="2">Uncharacterized protein</fullName>
    </submittedName>
</protein>
<name>A0A4Y2U5Z5_ARAVE</name>
<proteinExistence type="predicted"/>
<evidence type="ECO:0000313" key="2">
    <source>
        <dbReference type="EMBL" id="GBO07434.1"/>
    </source>
</evidence>
<comment type="caution">
    <text evidence="2">The sequence shown here is derived from an EMBL/GenBank/DDBJ whole genome shotgun (WGS) entry which is preliminary data.</text>
</comment>
<feature type="region of interest" description="Disordered" evidence="1">
    <location>
        <begin position="22"/>
        <end position="45"/>
    </location>
</feature>
<dbReference type="Proteomes" id="UP000499080">
    <property type="component" value="Unassembled WGS sequence"/>
</dbReference>
<evidence type="ECO:0000256" key="1">
    <source>
        <dbReference type="SAM" id="MobiDB-lite"/>
    </source>
</evidence>